<proteinExistence type="predicted"/>
<gene>
    <name evidence="2" type="ORF">OJ254_10000</name>
</gene>
<feature type="transmembrane region" description="Helical" evidence="1">
    <location>
        <begin position="37"/>
        <end position="57"/>
    </location>
</feature>
<dbReference type="EMBL" id="CP110636">
    <property type="protein sequence ID" value="UZJ30631.1"/>
    <property type="molecule type" value="Genomic_DNA"/>
</dbReference>
<keyword evidence="1" id="KW-0472">Membrane</keyword>
<keyword evidence="1" id="KW-1133">Transmembrane helix</keyword>
<sequence length="212" mass="23278">MLADEYGYQVSSQPAAHYFRADFMEWLRNEQRWVPRAAWAAVLLAAVGVYVLLTEWIPKGFGDIPDWAIYVGTFAMCCVPLSVGVAVTAFKRSDPILKVALDQPFQSWPCQLEQTGDGGRLVLLLRPDGGVARVLSSVVPDGVWHDMVDGRGVLWIAGDLRLGCVVATPGAEQVWAAAGVPYEFRSPRSGAGPVEDELLRAVTQQIFDDWLT</sequence>
<keyword evidence="3" id="KW-1185">Reference proteome</keyword>
<evidence type="ECO:0000313" key="3">
    <source>
        <dbReference type="Proteomes" id="UP001164959"/>
    </source>
</evidence>
<protein>
    <submittedName>
        <fullName evidence="2">Uncharacterized protein</fullName>
    </submittedName>
</protein>
<reference evidence="2" key="1">
    <citation type="submission" date="2022-11" db="EMBL/GenBank/DDBJ databases">
        <title>Identification and genomic analyses of a novel endophytic actinobacterium Streptomyces endophytica sp. nov. with potential for biocontrol of Yam anthracnose.</title>
        <authorList>
            <person name="Huang X."/>
        </authorList>
    </citation>
    <scope>NUCLEOTIDE SEQUENCE</scope>
    <source>
        <strain evidence="2">HNM0140</strain>
    </source>
</reference>
<evidence type="ECO:0000256" key="1">
    <source>
        <dbReference type="SAM" id="Phobius"/>
    </source>
</evidence>
<organism evidence="2 3">
    <name type="scientific">Streptomyces endophytica</name>
    <dbReference type="NCBI Taxonomy" id="2991496"/>
    <lineage>
        <taxon>Bacteria</taxon>
        <taxon>Bacillati</taxon>
        <taxon>Actinomycetota</taxon>
        <taxon>Actinomycetes</taxon>
        <taxon>Kitasatosporales</taxon>
        <taxon>Streptomycetaceae</taxon>
        <taxon>Streptomyces</taxon>
    </lineage>
</organism>
<evidence type="ECO:0000313" key="2">
    <source>
        <dbReference type="EMBL" id="UZJ30631.1"/>
    </source>
</evidence>
<dbReference type="Proteomes" id="UP001164959">
    <property type="component" value="Chromosome"/>
</dbReference>
<name>A0ABY6PA16_9ACTN</name>
<accession>A0ABY6PA16</accession>
<feature type="transmembrane region" description="Helical" evidence="1">
    <location>
        <begin position="69"/>
        <end position="90"/>
    </location>
</feature>
<dbReference type="RefSeq" id="WP_265362066.1">
    <property type="nucleotide sequence ID" value="NZ_CP110636.1"/>
</dbReference>
<keyword evidence="1" id="KW-0812">Transmembrane</keyword>